<dbReference type="InterPro" id="IPR020449">
    <property type="entry name" value="Tscrpt_reg_AraC-type_HTH"/>
</dbReference>
<feature type="domain" description="HTH araC/xylS-type" evidence="4">
    <location>
        <begin position="14"/>
        <end position="113"/>
    </location>
</feature>
<reference evidence="5 6" key="1">
    <citation type="submission" date="2021-10" db="EMBL/GenBank/DDBJ databases">
        <authorList>
            <person name="Koch H."/>
        </authorList>
    </citation>
    <scope>NUCLEOTIDE SEQUENCE [LARGE SCALE GENOMIC DNA]</scope>
    <source>
        <strain evidence="5">6680</strain>
    </source>
</reference>
<dbReference type="SUPFAM" id="SSF46689">
    <property type="entry name" value="Homeodomain-like"/>
    <property type="match status" value="2"/>
</dbReference>
<evidence type="ECO:0000313" key="5">
    <source>
        <dbReference type="EMBL" id="CAG9932177.1"/>
    </source>
</evidence>
<dbReference type="InterPro" id="IPR010499">
    <property type="entry name" value="AraC_E-bd"/>
</dbReference>
<dbReference type="PROSITE" id="PS00041">
    <property type="entry name" value="HTH_ARAC_FAMILY_1"/>
    <property type="match status" value="1"/>
</dbReference>
<dbReference type="InterPro" id="IPR011256">
    <property type="entry name" value="Reg_factor_effector_dom_sf"/>
</dbReference>
<evidence type="ECO:0000256" key="3">
    <source>
        <dbReference type="ARBA" id="ARBA00023163"/>
    </source>
</evidence>
<keyword evidence="2" id="KW-0238">DNA-binding</keyword>
<name>A0ABN8AKS6_9PROT</name>
<organism evidence="5 6">
    <name type="scientific">Candidatus Nitrotoga arctica</name>
    <dbReference type="NCBI Taxonomy" id="453162"/>
    <lineage>
        <taxon>Bacteria</taxon>
        <taxon>Pseudomonadati</taxon>
        <taxon>Pseudomonadota</taxon>
        <taxon>Betaproteobacteria</taxon>
        <taxon>Nitrosomonadales</taxon>
        <taxon>Gallionellaceae</taxon>
        <taxon>Candidatus Nitrotoga</taxon>
    </lineage>
</organism>
<dbReference type="Pfam" id="PF06445">
    <property type="entry name" value="GyrI-like"/>
    <property type="match status" value="1"/>
</dbReference>
<dbReference type="Gene3D" id="1.10.10.60">
    <property type="entry name" value="Homeodomain-like"/>
    <property type="match status" value="2"/>
</dbReference>
<dbReference type="InterPro" id="IPR018060">
    <property type="entry name" value="HTH_AraC"/>
</dbReference>
<dbReference type="InterPro" id="IPR029442">
    <property type="entry name" value="GyrI-like"/>
</dbReference>
<dbReference type="SUPFAM" id="SSF55136">
    <property type="entry name" value="Probable bacterial effector-binding domain"/>
    <property type="match status" value="1"/>
</dbReference>
<dbReference type="Proteomes" id="UP000839052">
    <property type="component" value="Chromosome"/>
</dbReference>
<dbReference type="SMART" id="SM00342">
    <property type="entry name" value="HTH_ARAC"/>
    <property type="match status" value="1"/>
</dbReference>
<keyword evidence="1" id="KW-0805">Transcription regulation</keyword>
<accession>A0ABN8AKS6</accession>
<dbReference type="PANTHER" id="PTHR40055">
    <property type="entry name" value="TRANSCRIPTIONAL REGULATOR YGIV-RELATED"/>
    <property type="match status" value="1"/>
</dbReference>
<evidence type="ECO:0000256" key="2">
    <source>
        <dbReference type="ARBA" id="ARBA00023125"/>
    </source>
</evidence>
<evidence type="ECO:0000259" key="4">
    <source>
        <dbReference type="PROSITE" id="PS01124"/>
    </source>
</evidence>
<dbReference type="EMBL" id="OU912926">
    <property type="protein sequence ID" value="CAG9932177.1"/>
    <property type="molecule type" value="Genomic_DNA"/>
</dbReference>
<dbReference type="PANTHER" id="PTHR40055:SF1">
    <property type="entry name" value="TRANSCRIPTIONAL REGULATOR YGIV-RELATED"/>
    <property type="match status" value="1"/>
</dbReference>
<dbReference type="InterPro" id="IPR050908">
    <property type="entry name" value="SmbC-like"/>
</dbReference>
<dbReference type="InterPro" id="IPR018062">
    <property type="entry name" value="HTH_AraC-typ_CS"/>
</dbReference>
<dbReference type="InterPro" id="IPR009057">
    <property type="entry name" value="Homeodomain-like_sf"/>
</dbReference>
<dbReference type="Gene3D" id="3.20.80.10">
    <property type="entry name" value="Regulatory factor, effector binding domain"/>
    <property type="match status" value="1"/>
</dbReference>
<dbReference type="Pfam" id="PF12833">
    <property type="entry name" value="HTH_18"/>
    <property type="match status" value="1"/>
</dbReference>
<evidence type="ECO:0000256" key="1">
    <source>
        <dbReference type="ARBA" id="ARBA00023015"/>
    </source>
</evidence>
<keyword evidence="6" id="KW-1185">Reference proteome</keyword>
<gene>
    <name evidence="5" type="ORF">NTG6680_0924</name>
</gene>
<protein>
    <submittedName>
        <fullName evidence="5">Transcriptional regulator, AraC family</fullName>
    </submittedName>
</protein>
<dbReference type="PRINTS" id="PR00032">
    <property type="entry name" value="HTHARAC"/>
</dbReference>
<dbReference type="PROSITE" id="PS01124">
    <property type="entry name" value="HTH_ARAC_FAMILY_2"/>
    <property type="match status" value="1"/>
</dbReference>
<keyword evidence="3" id="KW-0804">Transcription</keyword>
<evidence type="ECO:0000313" key="6">
    <source>
        <dbReference type="Proteomes" id="UP000839052"/>
    </source>
</evidence>
<proteinExistence type="predicted"/>
<sequence>MKTMRKQIYAERFHRVFDYIDKHLEEELSVDLLSQFANFSKFHFHRQFSEYCGISVIRYIQLMRLKRASYRLAFNPLERIIDIALDAGFENPESFSRAFKNTIGQTPSDFRKKPEWEPWIERYQFPNKKRNANMEVKIINFEHTKVAALEHRGDPKLVNNSVKTFIEWRKECGLSPITSSKTMGIVYDNPETTAPDQFRFDICGSVTEVVPENQQGIINKQIPEGRCAVVCHVGPYDNIGEAACYLYRDWLPGSGEELRDFPLFFHYLNLNSDTPEHELRTDVYLPLK</sequence>
<dbReference type="SMART" id="SM00871">
    <property type="entry name" value="AraC_E_bind"/>
    <property type="match status" value="1"/>
</dbReference>